<evidence type="ECO:0008006" key="4">
    <source>
        <dbReference type="Google" id="ProtNLM"/>
    </source>
</evidence>
<protein>
    <recommendedName>
        <fullName evidence="4">LipA and NB-ARC domain protein</fullName>
    </recommendedName>
</protein>
<evidence type="ECO:0000256" key="1">
    <source>
        <dbReference type="SAM" id="MobiDB-lite"/>
    </source>
</evidence>
<dbReference type="AlphaFoldDB" id="A0A5N6T5U3"/>
<feature type="region of interest" description="Disordered" evidence="1">
    <location>
        <begin position="69"/>
        <end position="88"/>
    </location>
</feature>
<keyword evidence="3" id="KW-1185">Reference proteome</keyword>
<feature type="compositionally biased region" description="Low complexity" evidence="1">
    <location>
        <begin position="158"/>
        <end position="169"/>
    </location>
</feature>
<gene>
    <name evidence="2" type="ORF">BDV38DRAFT_237307</name>
</gene>
<feature type="compositionally biased region" description="Polar residues" evidence="1">
    <location>
        <begin position="174"/>
        <end position="187"/>
    </location>
</feature>
<dbReference type="OrthoDB" id="276388at2759"/>
<feature type="region of interest" description="Disordered" evidence="1">
    <location>
        <begin position="441"/>
        <end position="463"/>
    </location>
</feature>
<feature type="compositionally biased region" description="Polar residues" evidence="1">
    <location>
        <begin position="544"/>
        <end position="562"/>
    </location>
</feature>
<sequence>MLYDYAQLRLTQHVHWGFTNEKPPGSPDRHHDVSYLINANHFHLHSTFPLFIIHTTTTDYKKRVNNNQNATMATHQPIKRKPVALPPQETGVILTTTPRPRTSNGKTSNTTTTLTLRPTTSNGRPPELYAPPPLPPPPYSQSPNAAPPIPKSPVHFRPSPQTTLSTPPLRNHKSTPNLRNPPSTILRSATDLPTPGPNAIQKAYGEVSHFLGGLIAHPTESTRHYTILRHSHGIVFYRGSTTSIAVSIFSDTPLPQDRTYFLQSRGWTGKTGMKAKALFRLTDDWLDVTPSFALRANQVSSGDERAWQRDINKFRKKAPSKLLSHKLRETIVARIPAEAGDGYFQLNLCQSAKKKVLCSSPVFRVLSTSLDPSSLRGASLSTMPLEVGAMVLSTYAQTAAQAILNPVTSAVSNRLSPYKPGTVTQTAAETAFSLSGVEDRVARIRNPRDNDDSTPTDETQGRARQIQEYQKAAALENGPQSPFPMDFKARIQPQTHGQFGDTSRYTLTKVADAVLDKLRGYFLAWVRYDLDRRPSNSPPKSPAQFPSSPYTPYNPQDTAYLTPSNSQDPQSQSQKSPWYPTVLSINPLNPSYQGRVNLATAMQKTTLLRFIDEIHIPATARVQVRVMCFLRPDIPPPSPSGMTEQDLLIARERAAEAEVLADACDIDCAQGILEHPAWGPEVFGGPERQGSWMDRTREGMENARTRAEKMVDKVPLHWIGVRSATAEMRDRQLEVNGFYIVR</sequence>
<evidence type="ECO:0000313" key="3">
    <source>
        <dbReference type="Proteomes" id="UP000325672"/>
    </source>
</evidence>
<feature type="region of interest" description="Disordered" evidence="1">
    <location>
        <begin position="93"/>
        <end position="193"/>
    </location>
</feature>
<dbReference type="GeneID" id="43637782"/>
<dbReference type="Proteomes" id="UP000325672">
    <property type="component" value="Unassembled WGS sequence"/>
</dbReference>
<evidence type="ECO:0000313" key="2">
    <source>
        <dbReference type="EMBL" id="KAE8141672.1"/>
    </source>
</evidence>
<dbReference type="RefSeq" id="XP_031917735.1">
    <property type="nucleotide sequence ID" value="XM_032053572.1"/>
</dbReference>
<feature type="compositionally biased region" description="Basic and acidic residues" evidence="1">
    <location>
        <begin position="441"/>
        <end position="451"/>
    </location>
</feature>
<feature type="compositionally biased region" description="Low complexity" evidence="1">
    <location>
        <begin position="101"/>
        <end position="127"/>
    </location>
</feature>
<reference evidence="2 3" key="1">
    <citation type="submission" date="2019-04" db="EMBL/GenBank/DDBJ databases">
        <title>Friends and foes A comparative genomics study of 23 Aspergillus species from section Flavi.</title>
        <authorList>
            <consortium name="DOE Joint Genome Institute"/>
            <person name="Kjaerbolling I."/>
            <person name="Vesth T."/>
            <person name="Frisvad J.C."/>
            <person name="Nybo J.L."/>
            <person name="Theobald S."/>
            <person name="Kildgaard S."/>
            <person name="Isbrandt T."/>
            <person name="Kuo A."/>
            <person name="Sato A."/>
            <person name="Lyhne E.K."/>
            <person name="Kogle M.E."/>
            <person name="Wiebenga A."/>
            <person name="Kun R.S."/>
            <person name="Lubbers R.J."/>
            <person name="Makela M.R."/>
            <person name="Barry K."/>
            <person name="Chovatia M."/>
            <person name="Clum A."/>
            <person name="Daum C."/>
            <person name="Haridas S."/>
            <person name="He G."/>
            <person name="LaButti K."/>
            <person name="Lipzen A."/>
            <person name="Mondo S."/>
            <person name="Riley R."/>
            <person name="Salamov A."/>
            <person name="Simmons B.A."/>
            <person name="Magnuson J.K."/>
            <person name="Henrissat B."/>
            <person name="Mortensen U.H."/>
            <person name="Larsen T.O."/>
            <person name="Devries R.P."/>
            <person name="Grigoriev I.V."/>
            <person name="Machida M."/>
            <person name="Baker S.E."/>
            <person name="Andersen M.R."/>
        </authorList>
    </citation>
    <scope>NUCLEOTIDE SEQUENCE [LARGE SCALE GENOMIC DNA]</scope>
    <source>
        <strain evidence="2 3">CBS 117625</strain>
    </source>
</reference>
<name>A0A5N6T5U3_ASPPS</name>
<feature type="compositionally biased region" description="Pro residues" evidence="1">
    <location>
        <begin position="128"/>
        <end position="151"/>
    </location>
</feature>
<feature type="compositionally biased region" description="Low complexity" evidence="1">
    <location>
        <begin position="563"/>
        <end position="577"/>
    </location>
</feature>
<dbReference type="EMBL" id="ML743557">
    <property type="protein sequence ID" value="KAE8141672.1"/>
    <property type="molecule type" value="Genomic_DNA"/>
</dbReference>
<proteinExistence type="predicted"/>
<accession>A0A5N6T5U3</accession>
<organism evidence="2 3">
    <name type="scientific">Aspergillus pseudotamarii</name>
    <dbReference type="NCBI Taxonomy" id="132259"/>
    <lineage>
        <taxon>Eukaryota</taxon>
        <taxon>Fungi</taxon>
        <taxon>Dikarya</taxon>
        <taxon>Ascomycota</taxon>
        <taxon>Pezizomycotina</taxon>
        <taxon>Eurotiomycetes</taxon>
        <taxon>Eurotiomycetidae</taxon>
        <taxon>Eurotiales</taxon>
        <taxon>Aspergillaceae</taxon>
        <taxon>Aspergillus</taxon>
        <taxon>Aspergillus subgen. Circumdati</taxon>
    </lineage>
</organism>
<feature type="region of interest" description="Disordered" evidence="1">
    <location>
        <begin position="532"/>
        <end position="579"/>
    </location>
</feature>